<protein>
    <submittedName>
        <fullName evidence="2">Uncharacterized protein</fullName>
    </submittedName>
</protein>
<comment type="caution">
    <text evidence="2">The sequence shown here is derived from an EMBL/GenBank/DDBJ whole genome shotgun (WGS) entry which is preliminary data.</text>
</comment>
<dbReference type="AlphaFoldDB" id="A0AAD3SYY7"/>
<evidence type="ECO:0000313" key="2">
    <source>
        <dbReference type="EMBL" id="GMH18591.1"/>
    </source>
</evidence>
<organism evidence="2 3">
    <name type="scientific">Nepenthes gracilis</name>
    <name type="common">Slender pitcher plant</name>
    <dbReference type="NCBI Taxonomy" id="150966"/>
    <lineage>
        <taxon>Eukaryota</taxon>
        <taxon>Viridiplantae</taxon>
        <taxon>Streptophyta</taxon>
        <taxon>Embryophyta</taxon>
        <taxon>Tracheophyta</taxon>
        <taxon>Spermatophyta</taxon>
        <taxon>Magnoliopsida</taxon>
        <taxon>eudicotyledons</taxon>
        <taxon>Gunneridae</taxon>
        <taxon>Pentapetalae</taxon>
        <taxon>Caryophyllales</taxon>
        <taxon>Nepenthaceae</taxon>
        <taxon>Nepenthes</taxon>
    </lineage>
</organism>
<dbReference type="Proteomes" id="UP001279734">
    <property type="component" value="Unassembled WGS sequence"/>
</dbReference>
<sequence length="99" mass="11023">MLIILPQQDLAPCTRKTEMPNLNINLHPRAQLAEDTLPSISYQGKLCTSSWKTSSRATSWSTNQTHHGSKHGNPPCIRRANPHGKDDLIKAPLRSISNQ</sequence>
<keyword evidence="3" id="KW-1185">Reference proteome</keyword>
<proteinExistence type="predicted"/>
<dbReference type="EMBL" id="BSYO01000019">
    <property type="protein sequence ID" value="GMH18591.1"/>
    <property type="molecule type" value="Genomic_DNA"/>
</dbReference>
<evidence type="ECO:0000313" key="3">
    <source>
        <dbReference type="Proteomes" id="UP001279734"/>
    </source>
</evidence>
<evidence type="ECO:0000256" key="1">
    <source>
        <dbReference type="SAM" id="MobiDB-lite"/>
    </source>
</evidence>
<accession>A0AAD3SYY7</accession>
<name>A0AAD3SYY7_NEPGR</name>
<feature type="compositionally biased region" description="Polar residues" evidence="1">
    <location>
        <begin position="57"/>
        <end position="66"/>
    </location>
</feature>
<feature type="region of interest" description="Disordered" evidence="1">
    <location>
        <begin position="57"/>
        <end position="99"/>
    </location>
</feature>
<gene>
    <name evidence="2" type="ORF">Nepgr_020432</name>
</gene>
<reference evidence="2" key="1">
    <citation type="submission" date="2023-05" db="EMBL/GenBank/DDBJ databases">
        <title>Nepenthes gracilis genome sequencing.</title>
        <authorList>
            <person name="Fukushima K."/>
        </authorList>
    </citation>
    <scope>NUCLEOTIDE SEQUENCE</scope>
    <source>
        <strain evidence="2">SING2019-196</strain>
    </source>
</reference>